<keyword evidence="9" id="KW-1185">Reference proteome</keyword>
<dbReference type="Gene3D" id="1.50.10.100">
    <property type="entry name" value="Chondroitin AC/alginate lyase"/>
    <property type="match status" value="1"/>
</dbReference>
<keyword evidence="2 4" id="KW-0732">Signal</keyword>
<dbReference type="Pfam" id="PF02884">
    <property type="entry name" value="Lyase_8_C"/>
    <property type="match status" value="1"/>
</dbReference>
<dbReference type="SUPFAM" id="SSF49863">
    <property type="entry name" value="Hyaluronate lyase-like, C-terminal domain"/>
    <property type="match status" value="1"/>
</dbReference>
<keyword evidence="3 8" id="KW-0456">Lyase</keyword>
<feature type="chain" id="PRO_5046795290" evidence="4">
    <location>
        <begin position="39"/>
        <end position="785"/>
    </location>
</feature>
<feature type="domain" description="Polysaccharide lyase family 8 C-terminal" evidence="6">
    <location>
        <begin position="674"/>
        <end position="738"/>
    </location>
</feature>
<dbReference type="CDD" id="cd01083">
    <property type="entry name" value="GAG_Lyase"/>
    <property type="match status" value="1"/>
</dbReference>
<dbReference type="InterPro" id="IPR014718">
    <property type="entry name" value="GH-type_carb-bd"/>
</dbReference>
<dbReference type="InterPro" id="IPR006311">
    <property type="entry name" value="TAT_signal"/>
</dbReference>
<comment type="caution">
    <text evidence="8">The sequence shown here is derived from an EMBL/GenBank/DDBJ whole genome shotgun (WGS) entry which is preliminary data.</text>
</comment>
<organism evidence="8 9">
    <name type="scientific">Streptomyces pathocidini</name>
    <dbReference type="NCBI Taxonomy" id="1650571"/>
    <lineage>
        <taxon>Bacteria</taxon>
        <taxon>Bacillati</taxon>
        <taxon>Actinomycetota</taxon>
        <taxon>Actinomycetes</taxon>
        <taxon>Kitasatosporales</taxon>
        <taxon>Streptomycetaceae</taxon>
        <taxon>Streptomyces</taxon>
    </lineage>
</organism>
<name>A0ABW7UPM5_9ACTN</name>
<dbReference type="PANTHER" id="PTHR38481:SF1">
    <property type="entry name" value="HYALURONATE LYASE"/>
    <property type="match status" value="1"/>
</dbReference>
<accession>A0ABW7UPM5</accession>
<evidence type="ECO:0000256" key="3">
    <source>
        <dbReference type="ARBA" id="ARBA00023239"/>
    </source>
</evidence>
<feature type="signal peptide" evidence="4">
    <location>
        <begin position="1"/>
        <end position="38"/>
    </location>
</feature>
<evidence type="ECO:0000313" key="9">
    <source>
        <dbReference type="Proteomes" id="UP001611548"/>
    </source>
</evidence>
<evidence type="ECO:0000256" key="4">
    <source>
        <dbReference type="SAM" id="SignalP"/>
    </source>
</evidence>
<feature type="domain" description="Polysaccharide lyase family 8 central" evidence="5">
    <location>
        <begin position="408"/>
        <end position="659"/>
    </location>
</feature>
<dbReference type="Proteomes" id="UP001611548">
    <property type="component" value="Unassembled WGS sequence"/>
</dbReference>
<evidence type="ECO:0000256" key="1">
    <source>
        <dbReference type="ARBA" id="ARBA00006699"/>
    </source>
</evidence>
<dbReference type="InterPro" id="IPR012970">
    <property type="entry name" value="Lyase_8_alpha_N"/>
</dbReference>
<dbReference type="PANTHER" id="PTHR38481">
    <property type="entry name" value="HYALURONATE LYASE"/>
    <property type="match status" value="1"/>
</dbReference>
<dbReference type="Pfam" id="PF02278">
    <property type="entry name" value="Lyase_8"/>
    <property type="match status" value="1"/>
</dbReference>
<dbReference type="InterPro" id="IPR011013">
    <property type="entry name" value="Gal_mutarotase_sf_dom"/>
</dbReference>
<reference evidence="8 9" key="1">
    <citation type="submission" date="2024-10" db="EMBL/GenBank/DDBJ databases">
        <title>The Natural Products Discovery Center: Release of the First 8490 Sequenced Strains for Exploring Actinobacteria Biosynthetic Diversity.</title>
        <authorList>
            <person name="Kalkreuter E."/>
            <person name="Kautsar S.A."/>
            <person name="Yang D."/>
            <person name="Bader C.D."/>
            <person name="Teijaro C.N."/>
            <person name="Fluegel L."/>
            <person name="Davis C.M."/>
            <person name="Simpson J.R."/>
            <person name="Lauterbach L."/>
            <person name="Steele A.D."/>
            <person name="Gui C."/>
            <person name="Meng S."/>
            <person name="Li G."/>
            <person name="Viehrig K."/>
            <person name="Ye F."/>
            <person name="Su P."/>
            <person name="Kiefer A.F."/>
            <person name="Nichols A."/>
            <person name="Cepeda A.J."/>
            <person name="Yan W."/>
            <person name="Fan B."/>
            <person name="Jiang Y."/>
            <person name="Adhikari A."/>
            <person name="Zheng C.-J."/>
            <person name="Schuster L."/>
            <person name="Cowan T.M."/>
            <person name="Smanski M.J."/>
            <person name="Chevrette M.G."/>
            <person name="De Carvalho L.P.S."/>
            <person name="Shen B."/>
        </authorList>
    </citation>
    <scope>NUCLEOTIDE SEQUENCE [LARGE SCALE GENOMIC DNA]</scope>
    <source>
        <strain evidence="8 9">NPDC020327</strain>
    </source>
</reference>
<dbReference type="InterPro" id="IPR004103">
    <property type="entry name" value="Lyase_8_C"/>
</dbReference>
<dbReference type="PROSITE" id="PS51318">
    <property type="entry name" value="TAT"/>
    <property type="match status" value="1"/>
</dbReference>
<evidence type="ECO:0000259" key="5">
    <source>
        <dbReference type="Pfam" id="PF02278"/>
    </source>
</evidence>
<dbReference type="InterPro" id="IPR038970">
    <property type="entry name" value="Lyase_8"/>
</dbReference>
<dbReference type="SUPFAM" id="SSF48230">
    <property type="entry name" value="Chondroitin AC/alginate lyase"/>
    <property type="match status" value="1"/>
</dbReference>
<dbReference type="EMBL" id="JBIRWE010000001">
    <property type="protein sequence ID" value="MFI1962773.1"/>
    <property type="molecule type" value="Genomic_DNA"/>
</dbReference>
<feature type="domain" description="Polysaccharide lyase 8 N-terminal alpha-helical" evidence="7">
    <location>
        <begin position="49"/>
        <end position="353"/>
    </location>
</feature>
<gene>
    <name evidence="8" type="ORF">ACH429_01275</name>
</gene>
<evidence type="ECO:0000256" key="2">
    <source>
        <dbReference type="ARBA" id="ARBA00022729"/>
    </source>
</evidence>
<proteinExistence type="inferred from homology"/>
<dbReference type="Gene3D" id="2.70.98.10">
    <property type="match status" value="1"/>
</dbReference>
<dbReference type="RefSeq" id="WP_055471937.1">
    <property type="nucleotide sequence ID" value="NZ_JBIRWE010000001.1"/>
</dbReference>
<dbReference type="InterPro" id="IPR011071">
    <property type="entry name" value="Lyase_8-like_C"/>
</dbReference>
<dbReference type="Gene3D" id="2.60.220.10">
    <property type="entry name" value="Polysaccharide lyase family 8-like, C-terminal"/>
    <property type="match status" value="1"/>
</dbReference>
<dbReference type="Pfam" id="PF08124">
    <property type="entry name" value="Lyase_8_N"/>
    <property type="match status" value="1"/>
</dbReference>
<comment type="similarity">
    <text evidence="1">Belongs to the polysaccharide lyase 8 family.</text>
</comment>
<dbReference type="InterPro" id="IPR003159">
    <property type="entry name" value="Lyase_8_central_dom"/>
</dbReference>
<sequence length="785" mass="81886">MRHNSARHGLGSLSRRGFAALAAGSAGALLLPAPRAAAADSFADLRARWTEALSGGAIDTGDPTYAVALDSLESKAQDYRSTLQTGTGRQVLWTDLPLGSSYPSGNVTASFSRLKTLALAYATPGTSYSGDAALADLVADGLEFMTSTIYTTTQTVYGNGWDWNIGAPMAMVDTAVLVYAALSSAQIAACCASLDHFDPDVTLGGVSTGANLADTSRIFIVRGALQNNSAKISEAATALATLFPYVTSGDGLYASGSYLFHNGRPYNGTYGLVFFGGIARMLNLLTSSPWAVTAPQVSNIFDSATTAISPFVHNGLMLDSVRGRAISRADEPDAADGSNAALILLNLAAAAAAGNPTRAAELRRIAKGWLQRNTAWPLQSKGDVAQIRLAKSVLDDSGISPAAEPVAHVQFPEMDRAVHRRPGWAYSIAMCSKRTAYYESINGENKHGWHTAEGMTQLYLDNDRTQYGEEFWNTVFAKKLPGTTVDLKDFVDSEGASDRSPAGWAGGAILQGTYGAVGLNLRGLRTTLNARKSWFCLDDCVVALGAGITSTDGRYINTVIENRKTTAALTVDGVVQPATAGWSAAFDQARWAHVEGVAGYAFPGGMKIGAYRTNETGSWSEVNSGGTTAVSTRQYVLLQRDHGTNPVGAGYAYILLPGFTAAQTAARSAAPTVTVLSNTADVQAIGHSGLGITMANFFNPGTAGPITVAQNAASVVMREQGGTLTVGVSDPTQALTTIDVTIARTGYVSAVPGPGVTVVSLAGGVTLRVDVGPARGATRTVTLSK</sequence>
<evidence type="ECO:0000313" key="8">
    <source>
        <dbReference type="EMBL" id="MFI1962773.1"/>
    </source>
</evidence>
<evidence type="ECO:0000259" key="7">
    <source>
        <dbReference type="Pfam" id="PF08124"/>
    </source>
</evidence>
<dbReference type="SUPFAM" id="SSF74650">
    <property type="entry name" value="Galactose mutarotase-like"/>
    <property type="match status" value="1"/>
</dbReference>
<dbReference type="GO" id="GO:0016829">
    <property type="term" value="F:lyase activity"/>
    <property type="evidence" value="ECO:0007669"/>
    <property type="project" value="UniProtKB-KW"/>
</dbReference>
<protein>
    <submittedName>
        <fullName evidence="8">Polysaccharide lyase 8 family protein</fullName>
    </submittedName>
</protein>
<dbReference type="InterPro" id="IPR008929">
    <property type="entry name" value="Chondroitin_lyas"/>
</dbReference>
<evidence type="ECO:0000259" key="6">
    <source>
        <dbReference type="Pfam" id="PF02884"/>
    </source>
</evidence>